<organism evidence="3 4">
    <name type="scientific">Amphibacillus xylanus (strain ATCC 51415 / DSM 6626 / JCM 7361 / LMG 17667 / NBRC 15112 / Ep01)</name>
    <dbReference type="NCBI Taxonomy" id="698758"/>
    <lineage>
        <taxon>Bacteria</taxon>
        <taxon>Bacillati</taxon>
        <taxon>Bacillota</taxon>
        <taxon>Bacilli</taxon>
        <taxon>Bacillales</taxon>
        <taxon>Bacillaceae</taxon>
        <taxon>Amphibacillus</taxon>
    </lineage>
</organism>
<evidence type="ECO:0000313" key="3">
    <source>
        <dbReference type="EMBL" id="BAM47045.1"/>
    </source>
</evidence>
<reference evidence="3 4" key="1">
    <citation type="submission" date="2011-01" db="EMBL/GenBank/DDBJ databases">
        <title>Whole genome sequence of Amphibacillus xylinus NBRC 15112.</title>
        <authorList>
            <person name="Nakazawa H."/>
            <person name="Katano Y."/>
            <person name="Nakamura S."/>
            <person name="Sasagawa M."/>
            <person name="Fukada J."/>
            <person name="Arai T."/>
            <person name="Sasakura N."/>
            <person name="Mochizuki D."/>
            <person name="Hosoyama A."/>
            <person name="Harada K."/>
            <person name="Horikawa H."/>
            <person name="Kato Y."/>
            <person name="Harada T."/>
            <person name="Sasaki K."/>
            <person name="Sekiguchi M."/>
            <person name="Hodoyama M."/>
            <person name="Nishiko R."/>
            <person name="Narita H."/>
            <person name="Hanamaki A."/>
            <person name="Hata C."/>
            <person name="Konno Y."/>
            <person name="Niimura Y."/>
            <person name="Yamazaki S."/>
            <person name="Fujita N."/>
        </authorList>
    </citation>
    <scope>NUCLEOTIDE SEQUENCE [LARGE SCALE GENOMIC DNA]</scope>
    <source>
        <strain evidence="4">ATCC 51415 / DSM 6626 / JCM 7361 / LMG 17667 / NBRC 15112 / Ep01</strain>
    </source>
</reference>
<keyword evidence="2" id="KW-0472">Membrane</keyword>
<evidence type="ECO:0000256" key="2">
    <source>
        <dbReference type="SAM" id="Phobius"/>
    </source>
</evidence>
<sequence>MRVISVFSIAILAVSIWSLFFTIFHLNNENQQDTIATEEITEEIQELNEEEALDEREKIEQEVKSKVEELVQTNDQAEKSVDKVTHSTQTTENKPEDLVARASSPYNDILYDFEKDNPVSVDDLLDLLSLVE</sequence>
<proteinExistence type="predicted"/>
<keyword evidence="2" id="KW-1133">Transmembrane helix</keyword>
<dbReference type="STRING" id="698758.AXY_09130"/>
<dbReference type="Proteomes" id="UP000006294">
    <property type="component" value="Chromosome"/>
</dbReference>
<dbReference type="RefSeq" id="WP_015009650.1">
    <property type="nucleotide sequence ID" value="NC_018704.1"/>
</dbReference>
<feature type="region of interest" description="Disordered" evidence="1">
    <location>
        <begin position="75"/>
        <end position="96"/>
    </location>
</feature>
<protein>
    <submittedName>
        <fullName evidence="3">Uncharacterized protein</fullName>
    </submittedName>
</protein>
<gene>
    <name evidence="3" type="ordered locus">AXY_09130</name>
</gene>
<accession>K0IX72</accession>
<feature type="compositionally biased region" description="Basic and acidic residues" evidence="1">
    <location>
        <begin position="76"/>
        <end position="85"/>
    </location>
</feature>
<feature type="transmembrane region" description="Helical" evidence="2">
    <location>
        <begin position="6"/>
        <end position="26"/>
    </location>
</feature>
<evidence type="ECO:0000256" key="1">
    <source>
        <dbReference type="SAM" id="MobiDB-lite"/>
    </source>
</evidence>
<dbReference type="EMBL" id="AP012050">
    <property type="protein sequence ID" value="BAM47045.1"/>
    <property type="molecule type" value="Genomic_DNA"/>
</dbReference>
<dbReference type="OrthoDB" id="2973703at2"/>
<dbReference type="PATRIC" id="fig|698758.3.peg.908"/>
<keyword evidence="4" id="KW-1185">Reference proteome</keyword>
<dbReference type="KEGG" id="axl:AXY_09130"/>
<keyword evidence="2" id="KW-0812">Transmembrane</keyword>
<name>K0IX72_AMPXN</name>
<dbReference type="HOGENOM" id="CLU_1912648_0_0_9"/>
<dbReference type="AlphaFoldDB" id="K0IX72"/>
<evidence type="ECO:0000313" key="4">
    <source>
        <dbReference type="Proteomes" id="UP000006294"/>
    </source>
</evidence>